<dbReference type="AlphaFoldDB" id="A0A1L9URU4"/>
<dbReference type="GeneID" id="93577791"/>
<name>A0A1L9URU4_ASPBC</name>
<dbReference type="Proteomes" id="UP000184499">
    <property type="component" value="Unassembled WGS sequence"/>
</dbReference>
<reference evidence="2" key="1">
    <citation type="journal article" date="2017" name="Genome Biol.">
        <title>Comparative genomics reveals high biological diversity and specific adaptations in the industrially and medically important fungal genus Aspergillus.</title>
        <authorList>
            <person name="de Vries R.P."/>
            <person name="Riley R."/>
            <person name="Wiebenga A."/>
            <person name="Aguilar-Osorio G."/>
            <person name="Amillis S."/>
            <person name="Uchima C.A."/>
            <person name="Anderluh G."/>
            <person name="Asadollahi M."/>
            <person name="Askin M."/>
            <person name="Barry K."/>
            <person name="Battaglia E."/>
            <person name="Bayram O."/>
            <person name="Benocci T."/>
            <person name="Braus-Stromeyer S.A."/>
            <person name="Caldana C."/>
            <person name="Canovas D."/>
            <person name="Cerqueira G.C."/>
            <person name="Chen F."/>
            <person name="Chen W."/>
            <person name="Choi C."/>
            <person name="Clum A."/>
            <person name="Dos Santos R.A."/>
            <person name="Damasio A.R."/>
            <person name="Diallinas G."/>
            <person name="Emri T."/>
            <person name="Fekete E."/>
            <person name="Flipphi M."/>
            <person name="Freyberg S."/>
            <person name="Gallo A."/>
            <person name="Gournas C."/>
            <person name="Habgood R."/>
            <person name="Hainaut M."/>
            <person name="Harispe M.L."/>
            <person name="Henrissat B."/>
            <person name="Hilden K.S."/>
            <person name="Hope R."/>
            <person name="Hossain A."/>
            <person name="Karabika E."/>
            <person name="Karaffa L."/>
            <person name="Karanyi Z."/>
            <person name="Krasevec N."/>
            <person name="Kuo A."/>
            <person name="Kusch H."/>
            <person name="LaButti K."/>
            <person name="Lagendijk E.L."/>
            <person name="Lapidus A."/>
            <person name="Levasseur A."/>
            <person name="Lindquist E."/>
            <person name="Lipzen A."/>
            <person name="Logrieco A.F."/>
            <person name="MacCabe A."/>
            <person name="Maekelae M.R."/>
            <person name="Malavazi I."/>
            <person name="Melin P."/>
            <person name="Meyer V."/>
            <person name="Mielnichuk N."/>
            <person name="Miskei M."/>
            <person name="Molnar A.P."/>
            <person name="Mule G."/>
            <person name="Ngan C.Y."/>
            <person name="Orejas M."/>
            <person name="Orosz E."/>
            <person name="Ouedraogo J.P."/>
            <person name="Overkamp K.M."/>
            <person name="Park H.-S."/>
            <person name="Perrone G."/>
            <person name="Piumi F."/>
            <person name="Punt P.J."/>
            <person name="Ram A.F."/>
            <person name="Ramon A."/>
            <person name="Rauscher S."/>
            <person name="Record E."/>
            <person name="Riano-Pachon D.M."/>
            <person name="Robert V."/>
            <person name="Roehrig J."/>
            <person name="Ruller R."/>
            <person name="Salamov A."/>
            <person name="Salih N.S."/>
            <person name="Samson R.A."/>
            <person name="Sandor E."/>
            <person name="Sanguinetti M."/>
            <person name="Schuetze T."/>
            <person name="Sepcic K."/>
            <person name="Shelest E."/>
            <person name="Sherlock G."/>
            <person name="Sophianopoulou V."/>
            <person name="Squina F.M."/>
            <person name="Sun H."/>
            <person name="Susca A."/>
            <person name="Todd R.B."/>
            <person name="Tsang A."/>
            <person name="Unkles S.E."/>
            <person name="van de Wiele N."/>
            <person name="van Rossen-Uffink D."/>
            <person name="Oliveira J.V."/>
            <person name="Vesth T.C."/>
            <person name="Visser J."/>
            <person name="Yu J.-H."/>
            <person name="Zhou M."/>
            <person name="Andersen M.R."/>
            <person name="Archer D.B."/>
            <person name="Baker S.E."/>
            <person name="Benoit I."/>
            <person name="Brakhage A.A."/>
            <person name="Braus G.H."/>
            <person name="Fischer R."/>
            <person name="Frisvad J.C."/>
            <person name="Goldman G.H."/>
            <person name="Houbraken J."/>
            <person name="Oakley B."/>
            <person name="Pocsi I."/>
            <person name="Scazzocchio C."/>
            <person name="Seiboth B."/>
            <person name="vanKuyk P.A."/>
            <person name="Wortman J."/>
            <person name="Dyer P.S."/>
            <person name="Grigoriev I.V."/>
        </authorList>
    </citation>
    <scope>NUCLEOTIDE SEQUENCE [LARGE SCALE GENOMIC DNA]</scope>
    <source>
        <strain evidence="2">CBS 101740 / IMI 381727 / IBT 21946</strain>
    </source>
</reference>
<evidence type="ECO:0000313" key="2">
    <source>
        <dbReference type="Proteomes" id="UP000184499"/>
    </source>
</evidence>
<dbReference type="RefSeq" id="XP_067481706.1">
    <property type="nucleotide sequence ID" value="XM_067625303.1"/>
</dbReference>
<evidence type="ECO:0000313" key="1">
    <source>
        <dbReference type="EMBL" id="OJJ74458.1"/>
    </source>
</evidence>
<dbReference type="EMBL" id="KV878681">
    <property type="protein sequence ID" value="OJJ74458.1"/>
    <property type="molecule type" value="Genomic_DNA"/>
</dbReference>
<protein>
    <submittedName>
        <fullName evidence="1">Uncharacterized protein</fullName>
    </submittedName>
</protein>
<organism evidence="1 2">
    <name type="scientific">Aspergillus brasiliensis (strain CBS 101740 / IMI 381727 / IBT 21946)</name>
    <dbReference type="NCBI Taxonomy" id="767769"/>
    <lineage>
        <taxon>Eukaryota</taxon>
        <taxon>Fungi</taxon>
        <taxon>Dikarya</taxon>
        <taxon>Ascomycota</taxon>
        <taxon>Pezizomycotina</taxon>
        <taxon>Eurotiomycetes</taxon>
        <taxon>Eurotiomycetidae</taxon>
        <taxon>Eurotiales</taxon>
        <taxon>Aspergillaceae</taxon>
        <taxon>Aspergillus</taxon>
        <taxon>Aspergillus subgen. Circumdati</taxon>
    </lineage>
</organism>
<keyword evidence="2" id="KW-1185">Reference proteome</keyword>
<accession>A0A1L9URU4</accession>
<sequence>MGTLKAFPPMRLNAVCLIYAQVDGATSVSSTEHKHERLHMMLMLKLPWPAGPSIPRLRSGCLVLISPGVRVSDNKPLGSRSRPILWSETMPRDWS</sequence>
<gene>
    <name evidence="1" type="ORF">ASPBRDRAFT_449665</name>
</gene>
<proteinExistence type="predicted"/>
<dbReference type="VEuPathDB" id="FungiDB:ASPBRDRAFT_449665"/>